<dbReference type="GO" id="GO:0016787">
    <property type="term" value="F:hydrolase activity"/>
    <property type="evidence" value="ECO:0007669"/>
    <property type="project" value="UniProtKB-KW"/>
</dbReference>
<dbReference type="PANTHER" id="PTHR30042:SF2">
    <property type="entry name" value="POTASSIUM-TRANSPORTING ATPASE KDPC SUBUNIT"/>
    <property type="match status" value="1"/>
</dbReference>
<keyword evidence="1 11" id="KW-0813">Transport</keyword>
<dbReference type="NCBIfam" id="NF010607">
    <property type="entry name" value="PRK14003.1"/>
    <property type="match status" value="1"/>
</dbReference>
<dbReference type="RefSeq" id="WP_013323314.1">
    <property type="nucleotide sequence ID" value="NC_014501.1"/>
</dbReference>
<gene>
    <name evidence="11" type="primary">kdpC</name>
    <name evidence="12" type="ordered locus">Cyan7822_3295</name>
</gene>
<evidence type="ECO:0000256" key="3">
    <source>
        <dbReference type="ARBA" id="ARBA00022538"/>
    </source>
</evidence>
<accession>E0UCQ1</accession>
<dbReference type="Proteomes" id="UP000008206">
    <property type="component" value="Chromosome"/>
</dbReference>
<reference evidence="13" key="1">
    <citation type="journal article" date="2011" name="MBio">
        <title>Novel metabolic attributes of the genus Cyanothece, comprising a group of unicellular nitrogen-fixing Cyanobacteria.</title>
        <authorList>
            <person name="Bandyopadhyay A."/>
            <person name="Elvitigala T."/>
            <person name="Welsh E."/>
            <person name="Stockel J."/>
            <person name="Liberton M."/>
            <person name="Min H."/>
            <person name="Sherman L.A."/>
            <person name="Pakrasi H.B."/>
        </authorList>
    </citation>
    <scope>NUCLEOTIDE SEQUENCE [LARGE SCALE GENOMIC DNA]</scope>
    <source>
        <strain evidence="13">PCC 7822</strain>
    </source>
</reference>
<comment type="subunit">
    <text evidence="11">The system is composed of three essential subunits: KdpA, KdpB and KdpC.</text>
</comment>
<evidence type="ECO:0000313" key="12">
    <source>
        <dbReference type="EMBL" id="ADN15245.1"/>
    </source>
</evidence>
<name>E0UCQ1_GLOV7</name>
<dbReference type="eggNOG" id="COG2156">
    <property type="taxonomic scope" value="Bacteria"/>
</dbReference>
<proteinExistence type="inferred from homology"/>
<dbReference type="PIRSF" id="PIRSF001296">
    <property type="entry name" value="K_ATPase_KdpC"/>
    <property type="match status" value="1"/>
</dbReference>
<dbReference type="NCBIfam" id="NF001454">
    <property type="entry name" value="PRK00315.1"/>
    <property type="match status" value="1"/>
</dbReference>
<evidence type="ECO:0000256" key="10">
    <source>
        <dbReference type="ARBA" id="ARBA00023136"/>
    </source>
</evidence>
<evidence type="ECO:0000256" key="11">
    <source>
        <dbReference type="HAMAP-Rule" id="MF_00276"/>
    </source>
</evidence>
<evidence type="ECO:0000256" key="4">
    <source>
        <dbReference type="ARBA" id="ARBA00022692"/>
    </source>
</evidence>
<keyword evidence="5 11" id="KW-0547">Nucleotide-binding</keyword>
<keyword evidence="4 11" id="KW-0812">Transmembrane</keyword>
<dbReference type="HOGENOM" id="CLU_077094_1_0_3"/>
<dbReference type="KEGG" id="cyj:Cyan7822_3295"/>
<dbReference type="OrthoDB" id="9809491at2"/>
<keyword evidence="10 11" id="KW-0472">Membrane</keyword>
<keyword evidence="8 11" id="KW-1133">Transmembrane helix</keyword>
<dbReference type="GO" id="GO:0005524">
    <property type="term" value="F:ATP binding"/>
    <property type="evidence" value="ECO:0007669"/>
    <property type="project" value="UniProtKB-UniRule"/>
</dbReference>
<feature type="transmembrane region" description="Helical" evidence="11">
    <location>
        <begin position="12"/>
        <end position="35"/>
    </location>
</feature>
<dbReference type="GO" id="GO:0005886">
    <property type="term" value="C:plasma membrane"/>
    <property type="evidence" value="ECO:0007669"/>
    <property type="project" value="UniProtKB-SubCell"/>
</dbReference>
<dbReference type="Pfam" id="PF02669">
    <property type="entry name" value="KdpC"/>
    <property type="match status" value="1"/>
</dbReference>
<dbReference type="NCBIfam" id="TIGR00681">
    <property type="entry name" value="kdpC"/>
    <property type="match status" value="1"/>
</dbReference>
<evidence type="ECO:0000313" key="13">
    <source>
        <dbReference type="Proteomes" id="UP000008206"/>
    </source>
</evidence>
<dbReference type="PANTHER" id="PTHR30042">
    <property type="entry name" value="POTASSIUM-TRANSPORTING ATPASE C CHAIN"/>
    <property type="match status" value="1"/>
</dbReference>
<evidence type="ECO:0000256" key="5">
    <source>
        <dbReference type="ARBA" id="ARBA00022741"/>
    </source>
</evidence>
<evidence type="ECO:0000256" key="6">
    <source>
        <dbReference type="ARBA" id="ARBA00022840"/>
    </source>
</evidence>
<keyword evidence="3 11" id="KW-0633">Potassium transport</keyword>
<dbReference type="GO" id="GO:0008556">
    <property type="term" value="F:P-type potassium transmembrane transporter activity"/>
    <property type="evidence" value="ECO:0007669"/>
    <property type="project" value="InterPro"/>
</dbReference>
<organism evidence="12 13">
    <name type="scientific">Gloeothece verrucosa (strain PCC 7822)</name>
    <name type="common">Cyanothece sp. (strain PCC 7822)</name>
    <dbReference type="NCBI Taxonomy" id="497965"/>
    <lineage>
        <taxon>Bacteria</taxon>
        <taxon>Bacillati</taxon>
        <taxon>Cyanobacteriota</taxon>
        <taxon>Cyanophyceae</taxon>
        <taxon>Oscillatoriophycideae</taxon>
        <taxon>Chroococcales</taxon>
        <taxon>Aphanothecaceae</taxon>
        <taxon>Gloeothece</taxon>
        <taxon>Gloeothece verrucosa</taxon>
    </lineage>
</organism>
<evidence type="ECO:0000256" key="8">
    <source>
        <dbReference type="ARBA" id="ARBA00022989"/>
    </source>
</evidence>
<keyword evidence="13" id="KW-1185">Reference proteome</keyword>
<keyword evidence="9 11" id="KW-0406">Ion transport</keyword>
<comment type="function">
    <text evidence="11">Part of the high-affinity ATP-driven potassium transport (or Kdp) system, which catalyzes the hydrolysis of ATP coupled with the electrogenic transport of potassium into the cytoplasm. This subunit acts as a catalytic chaperone that increases the ATP-binding affinity of the ATP-hydrolyzing subunit KdpB by the formation of a transient KdpB/KdpC/ATP ternary complex.</text>
</comment>
<dbReference type="AlphaFoldDB" id="E0UCQ1"/>
<sequence>MVKDIVTGIRATLVFWLITAIIYPFFLIFLGQVLFADQANGSLIKNELGKVIGSALIGQNFTSDKYFWTRPSAINYSEGEKAQPTGISGASNLAPSNPDLLNRVEKRSAELNKVGIKPSADLVYTSGSGLDPHITIESAKAQIERIAAARSLDKNKLEILINQNTDSRFLGIFGEPGVNVVKLNIALDKA</sequence>
<protein>
    <recommendedName>
        <fullName evidence="11">Potassium-transporting ATPase KdpC subunit</fullName>
    </recommendedName>
    <alternativeName>
        <fullName evidence="11">ATP phosphohydrolase [potassium-transporting] C chain</fullName>
    </alternativeName>
    <alternativeName>
        <fullName evidence="11">Potassium-binding and translocating subunit C</fullName>
    </alternativeName>
    <alternativeName>
        <fullName evidence="11">Potassium-translocating ATPase C chain</fullName>
    </alternativeName>
</protein>
<dbReference type="EMBL" id="CP002198">
    <property type="protein sequence ID" value="ADN15245.1"/>
    <property type="molecule type" value="Genomic_DNA"/>
</dbReference>
<keyword evidence="11" id="KW-0997">Cell inner membrane</keyword>
<evidence type="ECO:0000256" key="7">
    <source>
        <dbReference type="ARBA" id="ARBA00022958"/>
    </source>
</evidence>
<comment type="subcellular location">
    <subcellularLocation>
        <location evidence="11">Cell inner membrane</location>
        <topology evidence="11">Single-pass membrane protein</topology>
    </subcellularLocation>
</comment>
<evidence type="ECO:0000256" key="2">
    <source>
        <dbReference type="ARBA" id="ARBA00022475"/>
    </source>
</evidence>
<dbReference type="HAMAP" id="MF_00276">
    <property type="entry name" value="KdpC"/>
    <property type="match status" value="1"/>
</dbReference>
<keyword evidence="6 11" id="KW-0067">ATP-binding</keyword>
<comment type="similarity">
    <text evidence="11">Belongs to the KdpC family.</text>
</comment>
<dbReference type="InterPro" id="IPR003820">
    <property type="entry name" value="KdpC"/>
</dbReference>
<dbReference type="STRING" id="497965.Cyan7822_3295"/>
<evidence type="ECO:0000256" key="9">
    <source>
        <dbReference type="ARBA" id="ARBA00023065"/>
    </source>
</evidence>
<evidence type="ECO:0000256" key="1">
    <source>
        <dbReference type="ARBA" id="ARBA00022448"/>
    </source>
</evidence>
<keyword evidence="2 11" id="KW-1003">Cell membrane</keyword>
<keyword evidence="7 11" id="KW-0630">Potassium</keyword>
<keyword evidence="12" id="KW-0378">Hydrolase</keyword>